<gene>
    <name evidence="1" type="ORF">GW952_10940</name>
</gene>
<accession>A0A6P1UT05</accession>
<reference evidence="1 2" key="1">
    <citation type="submission" date="2020-01" db="EMBL/GenBank/DDBJ databases">
        <title>Bactrocera dorsalis gut bacteria genome.</title>
        <authorList>
            <person name="Zhang H."/>
            <person name="Cai Z."/>
        </authorList>
    </citation>
    <scope>NUCLEOTIDE SEQUENCE [LARGE SCALE GENOMIC DNA]</scope>
    <source>
        <strain evidence="1 2">BD177</strain>
    </source>
</reference>
<protein>
    <submittedName>
        <fullName evidence="1">Uncharacterized protein</fullName>
    </submittedName>
</protein>
<sequence>MTIATPASAGVSLEMLLAAKKRRAARQADWLIYSPGDFPRAGHACSRSCKIPVELVLARVEKMIDDWFARD</sequence>
<proteinExistence type="predicted"/>
<dbReference type="Proteomes" id="UP000464389">
    <property type="component" value="Chromosome"/>
</dbReference>
<organism evidence="1 2">
    <name type="scientific">Klebsiella michiganensis</name>
    <dbReference type="NCBI Taxonomy" id="1134687"/>
    <lineage>
        <taxon>Bacteria</taxon>
        <taxon>Pseudomonadati</taxon>
        <taxon>Pseudomonadota</taxon>
        <taxon>Gammaproteobacteria</taxon>
        <taxon>Enterobacterales</taxon>
        <taxon>Enterobacteriaceae</taxon>
        <taxon>Klebsiella/Raoultella group</taxon>
        <taxon>Klebsiella</taxon>
    </lineage>
</organism>
<dbReference type="EMBL" id="CP048108">
    <property type="protein sequence ID" value="QHS46071.1"/>
    <property type="molecule type" value="Genomic_DNA"/>
</dbReference>
<name>A0A6P1UT05_9ENTR</name>
<evidence type="ECO:0000313" key="1">
    <source>
        <dbReference type="EMBL" id="QHS46071.1"/>
    </source>
</evidence>
<evidence type="ECO:0000313" key="2">
    <source>
        <dbReference type="Proteomes" id="UP000464389"/>
    </source>
</evidence>
<dbReference type="AlphaFoldDB" id="A0A6P1UT05"/>